<keyword evidence="7" id="KW-1185">Reference proteome</keyword>
<dbReference type="Pfam" id="PF03088">
    <property type="entry name" value="Str_synth"/>
    <property type="match status" value="1"/>
</dbReference>
<dbReference type="InterPro" id="IPR011042">
    <property type="entry name" value="6-blade_b-propeller_TolB-like"/>
</dbReference>
<keyword evidence="2" id="KW-0597">Phosphoprotein</keyword>
<proteinExistence type="inferred from homology"/>
<comment type="similarity">
    <text evidence="1">Belongs to the strictosidine synthase family.</text>
</comment>
<dbReference type="GeneID" id="25270747"/>
<dbReference type="OrthoDB" id="5307922at2759"/>
<dbReference type="Gene3D" id="2.120.10.30">
    <property type="entry name" value="TolB, C-terminal domain"/>
    <property type="match status" value="1"/>
</dbReference>
<dbReference type="PANTHER" id="PTHR10426:SF88">
    <property type="entry name" value="ADIPOCYTE PLASMA MEMBRANE-ASSOCIATED PROTEIN HEMOMUCIN-RELATED"/>
    <property type="match status" value="1"/>
</dbReference>
<gene>
    <name evidence="6" type="ORF">EAH_00026770</name>
</gene>
<keyword evidence="3" id="KW-0325">Glycoprotein</keyword>
<reference evidence="6" key="1">
    <citation type="submission" date="2013-10" db="EMBL/GenBank/DDBJ databases">
        <title>Genomic analysis of the causative agents of coccidiosis in chickens.</title>
        <authorList>
            <person name="Reid A.J."/>
            <person name="Blake D."/>
            <person name="Billington K."/>
            <person name="Browne H."/>
            <person name="Dunn M."/>
            <person name="Hung S."/>
            <person name="Kawahara F."/>
            <person name="Miranda-Saavedra D."/>
            <person name="Mourier T."/>
            <person name="Nagra H."/>
            <person name="Otto T.D."/>
            <person name="Rawlings N."/>
            <person name="Sanchez A."/>
            <person name="Sanders M."/>
            <person name="Subramaniam C."/>
            <person name="Tay Y."/>
            <person name="Dear P."/>
            <person name="Doerig C."/>
            <person name="Gruber A."/>
            <person name="Parkinson J."/>
            <person name="Shirley M."/>
            <person name="Wan K.L."/>
            <person name="Berriman M."/>
            <person name="Tomley F."/>
            <person name="Pain A."/>
        </authorList>
    </citation>
    <scope>NUCLEOTIDE SEQUENCE</scope>
    <source>
        <strain evidence="6">Houghton</strain>
    </source>
</reference>
<dbReference type="InterPro" id="IPR018119">
    <property type="entry name" value="Strictosidine_synth_cons-reg"/>
</dbReference>
<reference evidence="6" key="2">
    <citation type="submission" date="2013-10" db="EMBL/GenBank/DDBJ databases">
        <authorList>
            <person name="Aslett M."/>
        </authorList>
    </citation>
    <scope>NUCLEOTIDE SEQUENCE</scope>
    <source>
        <strain evidence="6">Houghton</strain>
    </source>
</reference>
<dbReference type="RefSeq" id="XP_013251949.1">
    <property type="nucleotide sequence ID" value="XM_013396495.1"/>
</dbReference>
<accession>U6GC79</accession>
<dbReference type="Proteomes" id="UP000018050">
    <property type="component" value="Unassembled WGS sequence"/>
</dbReference>
<sequence length="424" mass="46933">MGYIGSSALAIGAFAAVVFAIVIAYHDLALERLRKYCTPTPQEAEWAAAYVEIAEDDVDILDYGEEQLGVSVPSARQRELGVHPTPAAAAQELLKGAGSAKLHIPNAVTEQVNGKFYVTDSSSRSDAGRFGLIGFEGANWGTGRLLSVDLKTDTAEVVGEGIPFANGAVVTYDKSGVFVAALNARQIRYYPFSSSSEATGEAEGWRPVLTLPIPPDNITRVEVDGKQLYAAVSFGAPFLPPFVWSSDGDGLLQHLRSAVWTACSRALRPYRPFPLFGGILFPLMQLLPSSFFDFLIKVGAKRTNRGGQVVFFDGAGKIHKWLSLPAKCRFSSEVILHKWPNSKEAVMLVGAFRPEQPLCQQLQQLQQQHQQQQQQQQQLQQLQQQLQQLQQLQQQLQMQQLQQLQQQLQMQQLQQLQQQQTRQG</sequence>
<evidence type="ECO:0000256" key="1">
    <source>
        <dbReference type="ARBA" id="ARBA00009191"/>
    </source>
</evidence>
<evidence type="ECO:0000256" key="3">
    <source>
        <dbReference type="ARBA" id="ARBA00023180"/>
    </source>
</evidence>
<name>U6GC79_EIMAC</name>
<keyword evidence="4" id="KW-0175">Coiled coil</keyword>
<feature type="coiled-coil region" evidence="4">
    <location>
        <begin position="359"/>
        <end position="421"/>
    </location>
</feature>
<dbReference type="PANTHER" id="PTHR10426">
    <property type="entry name" value="STRICTOSIDINE SYNTHASE-RELATED"/>
    <property type="match status" value="1"/>
</dbReference>
<dbReference type="GO" id="GO:0016787">
    <property type="term" value="F:hydrolase activity"/>
    <property type="evidence" value="ECO:0007669"/>
    <property type="project" value="TreeGrafter"/>
</dbReference>
<evidence type="ECO:0000259" key="5">
    <source>
        <dbReference type="Pfam" id="PF03088"/>
    </source>
</evidence>
<evidence type="ECO:0000256" key="4">
    <source>
        <dbReference type="SAM" id="Coils"/>
    </source>
</evidence>
<evidence type="ECO:0000313" key="6">
    <source>
        <dbReference type="EMBL" id="CDI77740.1"/>
    </source>
</evidence>
<feature type="domain" description="Strictosidine synthase conserved region" evidence="5">
    <location>
        <begin position="113"/>
        <end position="190"/>
    </location>
</feature>
<protein>
    <submittedName>
        <fullName evidence="6">Strictosidine synthase domain-containing protein, putative</fullName>
    </submittedName>
</protein>
<dbReference type="SUPFAM" id="SSF63829">
    <property type="entry name" value="Calcium-dependent phosphotriesterase"/>
    <property type="match status" value="1"/>
</dbReference>
<organism evidence="6 7">
    <name type="scientific">Eimeria acervulina</name>
    <name type="common">Coccidian parasite</name>
    <dbReference type="NCBI Taxonomy" id="5801"/>
    <lineage>
        <taxon>Eukaryota</taxon>
        <taxon>Sar</taxon>
        <taxon>Alveolata</taxon>
        <taxon>Apicomplexa</taxon>
        <taxon>Conoidasida</taxon>
        <taxon>Coccidia</taxon>
        <taxon>Eucoccidiorida</taxon>
        <taxon>Eimeriorina</taxon>
        <taxon>Eimeriidae</taxon>
        <taxon>Eimeria</taxon>
    </lineage>
</organism>
<evidence type="ECO:0000256" key="2">
    <source>
        <dbReference type="ARBA" id="ARBA00022553"/>
    </source>
</evidence>
<dbReference type="AlphaFoldDB" id="U6GC79"/>
<dbReference type="VEuPathDB" id="ToxoDB:EAH_00026770"/>
<dbReference type="EMBL" id="HG670734">
    <property type="protein sequence ID" value="CDI77740.1"/>
    <property type="molecule type" value="Genomic_DNA"/>
</dbReference>
<evidence type="ECO:0000313" key="7">
    <source>
        <dbReference type="Proteomes" id="UP000018050"/>
    </source>
</evidence>